<feature type="binding site" evidence="6">
    <location>
        <position position="264"/>
    </location>
    <ligand>
        <name>Zn(2+)</name>
        <dbReference type="ChEBI" id="CHEBI:29105"/>
    </ligand>
</feature>
<evidence type="ECO:0000313" key="10">
    <source>
        <dbReference type="EMBL" id="CAF3896511.1"/>
    </source>
</evidence>
<dbReference type="PANTHER" id="PTHR20855:SF15">
    <property type="entry name" value="PROGESTIN AND ADIPOQ RECEPTOR FAMILY MEMBER 3"/>
    <property type="match status" value="1"/>
</dbReference>
<feature type="binding site" evidence="6">
    <location>
        <position position="260"/>
    </location>
    <ligand>
        <name>Zn(2+)</name>
        <dbReference type="ChEBI" id="CHEBI:29105"/>
    </ligand>
</feature>
<dbReference type="Proteomes" id="UP000681722">
    <property type="component" value="Unassembled WGS sequence"/>
</dbReference>
<gene>
    <name evidence="9" type="ORF">GPM918_LOCUS27339</name>
    <name evidence="8" type="ORF">OVA965_LOCUS20224</name>
    <name evidence="11" type="ORF">SRO942_LOCUS27644</name>
    <name evidence="10" type="ORF">TMI583_LOCUS20536</name>
</gene>
<dbReference type="OrthoDB" id="529367at2759"/>
<evidence type="ECO:0000256" key="6">
    <source>
        <dbReference type="PIRSR" id="PIRSR604254-1"/>
    </source>
</evidence>
<dbReference type="Proteomes" id="UP000663829">
    <property type="component" value="Unassembled WGS sequence"/>
</dbReference>
<comment type="subcellular location">
    <subcellularLocation>
        <location evidence="1">Membrane</location>
        <topology evidence="1">Multi-pass membrane protein</topology>
    </subcellularLocation>
</comment>
<dbReference type="GO" id="GO:0038023">
    <property type="term" value="F:signaling receptor activity"/>
    <property type="evidence" value="ECO:0007669"/>
    <property type="project" value="TreeGrafter"/>
</dbReference>
<feature type="transmembrane region" description="Helical" evidence="7">
    <location>
        <begin position="218"/>
        <end position="240"/>
    </location>
</feature>
<keyword evidence="5 7" id="KW-0472">Membrane</keyword>
<dbReference type="InterPro" id="IPR004254">
    <property type="entry name" value="AdipoR/HlyIII-related"/>
</dbReference>
<evidence type="ECO:0000256" key="2">
    <source>
        <dbReference type="ARBA" id="ARBA00007018"/>
    </source>
</evidence>
<dbReference type="Proteomes" id="UP000677228">
    <property type="component" value="Unassembled WGS sequence"/>
</dbReference>
<accession>A0A815BR71</accession>
<dbReference type="EMBL" id="CAJOBA010017678">
    <property type="protein sequence ID" value="CAF3896511.1"/>
    <property type="molecule type" value="Genomic_DNA"/>
</dbReference>
<proteinExistence type="inferred from homology"/>
<keyword evidence="6" id="KW-0479">Metal-binding</keyword>
<dbReference type="Proteomes" id="UP000682733">
    <property type="component" value="Unassembled WGS sequence"/>
</dbReference>
<evidence type="ECO:0000313" key="9">
    <source>
        <dbReference type="EMBL" id="CAF1276376.1"/>
    </source>
</evidence>
<dbReference type="AlphaFoldDB" id="A0A815BR71"/>
<keyword evidence="12" id="KW-1185">Reference proteome</keyword>
<evidence type="ECO:0000313" key="12">
    <source>
        <dbReference type="Proteomes" id="UP000663829"/>
    </source>
</evidence>
<dbReference type="PANTHER" id="PTHR20855">
    <property type="entry name" value="ADIPOR/PROGESTIN RECEPTOR-RELATED"/>
    <property type="match status" value="1"/>
</dbReference>
<evidence type="ECO:0000313" key="11">
    <source>
        <dbReference type="EMBL" id="CAF4068231.1"/>
    </source>
</evidence>
<keyword evidence="6" id="KW-0862">Zinc</keyword>
<feature type="transmembrane region" description="Helical" evidence="7">
    <location>
        <begin position="165"/>
        <end position="183"/>
    </location>
</feature>
<comment type="similarity">
    <text evidence="2">Belongs to the ADIPOR family.</text>
</comment>
<dbReference type="EMBL" id="CAJNOQ010011416">
    <property type="protein sequence ID" value="CAF1276376.1"/>
    <property type="molecule type" value="Genomic_DNA"/>
</dbReference>
<dbReference type="EMBL" id="CAJOBC010025686">
    <property type="protein sequence ID" value="CAF4068231.1"/>
    <property type="molecule type" value="Genomic_DNA"/>
</dbReference>
<evidence type="ECO:0000256" key="4">
    <source>
        <dbReference type="ARBA" id="ARBA00022989"/>
    </source>
</evidence>
<keyword evidence="3 7" id="KW-0812">Transmembrane</keyword>
<feature type="binding site" evidence="6">
    <location>
        <position position="120"/>
    </location>
    <ligand>
        <name>Zn(2+)</name>
        <dbReference type="ChEBI" id="CHEBI:29105"/>
    </ligand>
</feature>
<feature type="transmembrane region" description="Helical" evidence="7">
    <location>
        <begin position="261"/>
        <end position="279"/>
    </location>
</feature>
<evidence type="ECO:0000256" key="1">
    <source>
        <dbReference type="ARBA" id="ARBA00004141"/>
    </source>
</evidence>
<sequence length="293" mass="34936">MPFETQDPCYDSNKNENKQTSWNKQQLYSYNDIPLYLQTNSFILNSYRHDLTIKNCLFSLFLLHNETFNIWTHLSCAIVFIYLFINDFKKFSTAKLDDFIVILFYTFSVIFCTLASTIFHMFNCCSSKAYHLCLKCDILGIAIAIFGGYIWNFQWMFKCFTYTRIFYQLIIALIILCVIVYYLKQPQFNSMLFISVPMAGILPIIHCVYLYGGWEQEFIQYFCVNMFVYYTVVGIGILFYRTKTPERFFPGRFDIFASSHQIWHIFSIISYFWLYISGIQLMEYHLKNPCINQ</sequence>
<name>A0A815BR71_9BILA</name>
<evidence type="ECO:0000313" key="8">
    <source>
        <dbReference type="EMBL" id="CAF1121961.1"/>
    </source>
</evidence>
<reference evidence="9" key="1">
    <citation type="submission" date="2021-02" db="EMBL/GenBank/DDBJ databases">
        <authorList>
            <person name="Nowell W R."/>
        </authorList>
    </citation>
    <scope>NUCLEOTIDE SEQUENCE</scope>
</reference>
<feature type="transmembrane region" description="Helical" evidence="7">
    <location>
        <begin position="190"/>
        <end position="212"/>
    </location>
</feature>
<dbReference type="EMBL" id="CAJNOK010010678">
    <property type="protein sequence ID" value="CAF1121961.1"/>
    <property type="molecule type" value="Genomic_DNA"/>
</dbReference>
<dbReference type="GO" id="GO:0046872">
    <property type="term" value="F:metal ion binding"/>
    <property type="evidence" value="ECO:0007669"/>
    <property type="project" value="UniProtKB-KW"/>
</dbReference>
<dbReference type="Pfam" id="PF03006">
    <property type="entry name" value="HlyIII"/>
    <property type="match status" value="1"/>
</dbReference>
<protein>
    <submittedName>
        <fullName evidence="9">Uncharacterized protein</fullName>
    </submittedName>
</protein>
<evidence type="ECO:0000256" key="5">
    <source>
        <dbReference type="ARBA" id="ARBA00023136"/>
    </source>
</evidence>
<evidence type="ECO:0000256" key="3">
    <source>
        <dbReference type="ARBA" id="ARBA00022692"/>
    </source>
</evidence>
<organism evidence="9 12">
    <name type="scientific">Didymodactylos carnosus</name>
    <dbReference type="NCBI Taxonomy" id="1234261"/>
    <lineage>
        <taxon>Eukaryota</taxon>
        <taxon>Metazoa</taxon>
        <taxon>Spiralia</taxon>
        <taxon>Gnathifera</taxon>
        <taxon>Rotifera</taxon>
        <taxon>Eurotatoria</taxon>
        <taxon>Bdelloidea</taxon>
        <taxon>Philodinida</taxon>
        <taxon>Philodinidae</taxon>
        <taxon>Didymodactylos</taxon>
    </lineage>
</organism>
<feature type="transmembrane region" description="Helical" evidence="7">
    <location>
        <begin position="134"/>
        <end position="153"/>
    </location>
</feature>
<evidence type="ECO:0000256" key="7">
    <source>
        <dbReference type="SAM" id="Phobius"/>
    </source>
</evidence>
<feature type="transmembrane region" description="Helical" evidence="7">
    <location>
        <begin position="100"/>
        <end position="122"/>
    </location>
</feature>
<dbReference type="GO" id="GO:0016020">
    <property type="term" value="C:membrane"/>
    <property type="evidence" value="ECO:0007669"/>
    <property type="project" value="UniProtKB-SubCell"/>
</dbReference>
<keyword evidence="4 7" id="KW-1133">Transmembrane helix</keyword>
<comment type="caution">
    <text evidence="9">The sequence shown here is derived from an EMBL/GenBank/DDBJ whole genome shotgun (WGS) entry which is preliminary data.</text>
</comment>
<feature type="transmembrane region" description="Helical" evidence="7">
    <location>
        <begin position="68"/>
        <end position="85"/>
    </location>
</feature>